<dbReference type="AlphaFoldDB" id="A0A518EZN1"/>
<dbReference type="EMBL" id="CP036434">
    <property type="protein sequence ID" value="QDV09542.1"/>
    <property type="molecule type" value="Genomic_DNA"/>
</dbReference>
<sequence length="61" mass="6525">MTAPTATETELPSEVLGLPIQGQNLAGARRLGELLGRDATTQPDLPATLPWTLLAFLRHFG</sequence>
<accession>A0A518EZN1</accession>
<protein>
    <submittedName>
        <fullName evidence="1">Uncharacterized protein</fullName>
    </submittedName>
</protein>
<proteinExistence type="predicted"/>
<evidence type="ECO:0000313" key="2">
    <source>
        <dbReference type="Proteomes" id="UP000320390"/>
    </source>
</evidence>
<name>A0A518EZN1_9BACT</name>
<dbReference type="RefSeq" id="WP_145204083.1">
    <property type="nucleotide sequence ID" value="NZ_CP036434.1"/>
</dbReference>
<gene>
    <name evidence="1" type="ORF">Poly30_51000</name>
</gene>
<dbReference type="Proteomes" id="UP000320390">
    <property type="component" value="Chromosome"/>
</dbReference>
<keyword evidence="2" id="KW-1185">Reference proteome</keyword>
<reference evidence="1 2" key="1">
    <citation type="submission" date="2019-02" db="EMBL/GenBank/DDBJ databases">
        <title>Deep-cultivation of Planctomycetes and their phenomic and genomic characterization uncovers novel biology.</title>
        <authorList>
            <person name="Wiegand S."/>
            <person name="Jogler M."/>
            <person name="Boedeker C."/>
            <person name="Pinto D."/>
            <person name="Vollmers J."/>
            <person name="Rivas-Marin E."/>
            <person name="Kohn T."/>
            <person name="Peeters S.H."/>
            <person name="Heuer A."/>
            <person name="Rast P."/>
            <person name="Oberbeckmann S."/>
            <person name="Bunk B."/>
            <person name="Jeske O."/>
            <person name="Meyerdierks A."/>
            <person name="Storesund J.E."/>
            <person name="Kallscheuer N."/>
            <person name="Luecker S."/>
            <person name="Lage O.M."/>
            <person name="Pohl T."/>
            <person name="Merkel B.J."/>
            <person name="Hornburger P."/>
            <person name="Mueller R.-W."/>
            <person name="Bruemmer F."/>
            <person name="Labrenz M."/>
            <person name="Spormann A.M."/>
            <person name="Op den Camp H."/>
            <person name="Overmann J."/>
            <person name="Amann R."/>
            <person name="Jetten M.S.M."/>
            <person name="Mascher T."/>
            <person name="Medema M.H."/>
            <person name="Devos D.P."/>
            <person name="Kaster A.-K."/>
            <person name="Ovreas L."/>
            <person name="Rohde M."/>
            <person name="Galperin M.Y."/>
            <person name="Jogler C."/>
        </authorList>
    </citation>
    <scope>NUCLEOTIDE SEQUENCE [LARGE SCALE GENOMIC DNA]</scope>
    <source>
        <strain evidence="1 2">Poly30</strain>
    </source>
</reference>
<organism evidence="1 2">
    <name type="scientific">Saltatorellus ferox</name>
    <dbReference type="NCBI Taxonomy" id="2528018"/>
    <lineage>
        <taxon>Bacteria</taxon>
        <taxon>Pseudomonadati</taxon>
        <taxon>Planctomycetota</taxon>
        <taxon>Planctomycetia</taxon>
        <taxon>Planctomycetia incertae sedis</taxon>
        <taxon>Saltatorellus</taxon>
    </lineage>
</organism>
<evidence type="ECO:0000313" key="1">
    <source>
        <dbReference type="EMBL" id="QDV09542.1"/>
    </source>
</evidence>